<dbReference type="HOGENOM" id="CLU_509365_0_0_1"/>
<evidence type="ECO:0008006" key="12">
    <source>
        <dbReference type="Google" id="ProtNLM"/>
    </source>
</evidence>
<dbReference type="InterPro" id="IPR052192">
    <property type="entry name" value="Insect_Ionotropic_Sensory_Rcpt"/>
</dbReference>
<dbReference type="SUPFAM" id="SSF53850">
    <property type="entry name" value="Periplasmic binding protein-like II"/>
    <property type="match status" value="1"/>
</dbReference>
<feature type="chain" id="PRO_5003027498" description="Ionotropic glutamate receptor C-terminal domain-containing protein" evidence="9">
    <location>
        <begin position="19"/>
        <end position="535"/>
    </location>
</feature>
<evidence type="ECO:0000256" key="5">
    <source>
        <dbReference type="ARBA" id="ARBA00023136"/>
    </source>
</evidence>
<dbReference type="InParanoid" id="D2A522"/>
<dbReference type="AlphaFoldDB" id="D2A522"/>
<feature type="transmembrane region" description="Helical" evidence="8">
    <location>
        <begin position="371"/>
        <end position="389"/>
    </location>
</feature>
<accession>D2A522</accession>
<keyword evidence="4 8" id="KW-1133">Transmembrane helix</keyword>
<keyword evidence="5 8" id="KW-0472">Membrane</keyword>
<dbReference type="GO" id="GO:0005886">
    <property type="term" value="C:plasma membrane"/>
    <property type="evidence" value="ECO:0007669"/>
    <property type="project" value="UniProtKB-SubCell"/>
</dbReference>
<name>D2A522_TRICA</name>
<evidence type="ECO:0000256" key="1">
    <source>
        <dbReference type="ARBA" id="ARBA00004651"/>
    </source>
</evidence>
<keyword evidence="6" id="KW-0675">Receptor</keyword>
<evidence type="ECO:0000256" key="4">
    <source>
        <dbReference type="ARBA" id="ARBA00022989"/>
    </source>
</evidence>
<keyword evidence="3 8" id="KW-0812">Transmembrane</keyword>
<feature type="signal peptide" evidence="9">
    <location>
        <begin position="1"/>
        <end position="18"/>
    </location>
</feature>
<protein>
    <recommendedName>
        <fullName evidence="12">Ionotropic glutamate receptor C-terminal domain-containing protein</fullName>
    </recommendedName>
</protein>
<evidence type="ECO:0000313" key="10">
    <source>
        <dbReference type="EMBL" id="EFA05145.1"/>
    </source>
</evidence>
<dbReference type="PhylomeDB" id="D2A522"/>
<comment type="subcellular location">
    <subcellularLocation>
        <location evidence="1">Cell membrane</location>
        <topology evidence="1">Multi-pass membrane protein</topology>
    </subcellularLocation>
</comment>
<dbReference type="Proteomes" id="UP000007266">
    <property type="component" value="Linkage group 8"/>
</dbReference>
<evidence type="ECO:0000256" key="9">
    <source>
        <dbReference type="SAM" id="SignalP"/>
    </source>
</evidence>
<keyword evidence="11" id="KW-1185">Reference proteome</keyword>
<evidence type="ECO:0000256" key="6">
    <source>
        <dbReference type="ARBA" id="ARBA00023170"/>
    </source>
</evidence>
<reference evidence="10 11" key="2">
    <citation type="journal article" date="2010" name="Nucleic Acids Res.">
        <title>BeetleBase in 2010: revisions to provide comprehensive genomic information for Tribolium castaneum.</title>
        <authorList>
            <person name="Kim H.S."/>
            <person name="Murphy T."/>
            <person name="Xia J."/>
            <person name="Caragea D."/>
            <person name="Park Y."/>
            <person name="Beeman R.W."/>
            <person name="Lorenzen M.D."/>
            <person name="Butcher S."/>
            <person name="Manak J.R."/>
            <person name="Brown S.J."/>
        </authorList>
    </citation>
    <scope>GENOME REANNOTATION</scope>
    <source>
        <strain evidence="10 11">Georgia GA2</strain>
    </source>
</reference>
<keyword evidence="7" id="KW-0325">Glycoprotein</keyword>
<evidence type="ECO:0000313" key="11">
    <source>
        <dbReference type="Proteomes" id="UP000007266"/>
    </source>
</evidence>
<organism evidence="10 11">
    <name type="scientific">Tribolium castaneum</name>
    <name type="common">Red flour beetle</name>
    <dbReference type="NCBI Taxonomy" id="7070"/>
    <lineage>
        <taxon>Eukaryota</taxon>
        <taxon>Metazoa</taxon>
        <taxon>Ecdysozoa</taxon>
        <taxon>Arthropoda</taxon>
        <taxon>Hexapoda</taxon>
        <taxon>Insecta</taxon>
        <taxon>Pterygota</taxon>
        <taxon>Neoptera</taxon>
        <taxon>Endopterygota</taxon>
        <taxon>Coleoptera</taxon>
        <taxon>Polyphaga</taxon>
        <taxon>Cucujiformia</taxon>
        <taxon>Tenebrionidae</taxon>
        <taxon>Tenebrionidae incertae sedis</taxon>
        <taxon>Tribolium</taxon>
    </lineage>
</organism>
<dbReference type="PANTHER" id="PTHR42643">
    <property type="entry name" value="IONOTROPIC RECEPTOR 20A-RELATED"/>
    <property type="match status" value="1"/>
</dbReference>
<keyword evidence="9" id="KW-0732">Signal</keyword>
<proteinExistence type="predicted"/>
<evidence type="ECO:0000256" key="8">
    <source>
        <dbReference type="SAM" id="Phobius"/>
    </source>
</evidence>
<gene>
    <name evidence="10" type="primary">GLEAN_15262</name>
    <name evidence="10" type="ORF">TcasGA2_TC015262</name>
</gene>
<dbReference type="FunCoup" id="D2A522">
    <property type="interactions" value="14"/>
</dbReference>
<evidence type="ECO:0000256" key="7">
    <source>
        <dbReference type="ARBA" id="ARBA00023180"/>
    </source>
</evidence>
<feature type="transmembrane region" description="Helical" evidence="8">
    <location>
        <begin position="313"/>
        <end position="335"/>
    </location>
</feature>
<dbReference type="EMBL" id="KQ971361">
    <property type="protein sequence ID" value="EFA05145.1"/>
    <property type="molecule type" value="Genomic_DNA"/>
</dbReference>
<evidence type="ECO:0000256" key="2">
    <source>
        <dbReference type="ARBA" id="ARBA00022475"/>
    </source>
</evidence>
<dbReference type="PANTHER" id="PTHR42643:SF35">
    <property type="entry name" value="IONOTROPIC RECEPTOR 68A, ISOFORM A"/>
    <property type="match status" value="1"/>
</dbReference>
<sequence length="535" mass="61958">MSPLIFAFLISLASSTHYKNFQITNTPKKETNILTEILQKYADFYLIVHVDNVTQRYAYEILSKSPTFTTIYNHDMPRGKNMTRPLTHQCLNLIVFTKPEKFLFYLNSEVNVHPHDVLIFVTSSSKTFENVAIWKNLSQSGRNIIIEFASQVTLYTICFYCGKSTGKLILYQNETHNFDLFPNDFHDFHNHVLKVVYIDYFPYIYCTQKNKSGAETTCNEAFGAEYLLLETLSRKHNFELIEAPNCSYDEFIEGLRSGYYDLGIGGFSVTESRRHVLKFSEVLRLEDMAFVFIYKRPLLKRLAIGDQFVSPKIWAGVMMVLCVMASVLFLVVKYCGLEVKASFWRIAWMLLQSSYEQPVRLKQILGFRPQLTFLILLSSWWLFIMVTNVDFKSRMTAYMVYNPEPPTTLQELLSEGYHFVVDKTKYNSYLSIFVKEEQLLIMNNPNTVEKEHLCELASYIESNPAIIAGEVAVNLYHTKIYCTEYYTKPPESIDRFTTKVFNAIPHGWALGKGAPFVHVVDKAIRQATSGEQFIF</sequence>
<dbReference type="Gene3D" id="3.40.190.10">
    <property type="entry name" value="Periplasmic binding protein-like II"/>
    <property type="match status" value="1"/>
</dbReference>
<evidence type="ECO:0000256" key="3">
    <source>
        <dbReference type="ARBA" id="ARBA00022692"/>
    </source>
</evidence>
<keyword evidence="2" id="KW-1003">Cell membrane</keyword>
<reference evidence="10 11" key="1">
    <citation type="journal article" date="2008" name="Nature">
        <title>The genome of the model beetle and pest Tribolium castaneum.</title>
        <authorList>
            <consortium name="Tribolium Genome Sequencing Consortium"/>
            <person name="Richards S."/>
            <person name="Gibbs R.A."/>
            <person name="Weinstock G.M."/>
            <person name="Brown S.J."/>
            <person name="Denell R."/>
            <person name="Beeman R.W."/>
            <person name="Gibbs R."/>
            <person name="Beeman R.W."/>
            <person name="Brown S.J."/>
            <person name="Bucher G."/>
            <person name="Friedrich M."/>
            <person name="Grimmelikhuijzen C.J."/>
            <person name="Klingler M."/>
            <person name="Lorenzen M."/>
            <person name="Richards S."/>
            <person name="Roth S."/>
            <person name="Schroder R."/>
            <person name="Tautz D."/>
            <person name="Zdobnov E.M."/>
            <person name="Muzny D."/>
            <person name="Gibbs R.A."/>
            <person name="Weinstock G.M."/>
            <person name="Attaway T."/>
            <person name="Bell S."/>
            <person name="Buhay C.J."/>
            <person name="Chandrabose M.N."/>
            <person name="Chavez D."/>
            <person name="Clerk-Blankenburg K.P."/>
            <person name="Cree A."/>
            <person name="Dao M."/>
            <person name="Davis C."/>
            <person name="Chacko J."/>
            <person name="Dinh H."/>
            <person name="Dugan-Rocha S."/>
            <person name="Fowler G."/>
            <person name="Garner T.T."/>
            <person name="Garnes J."/>
            <person name="Gnirke A."/>
            <person name="Hawes A."/>
            <person name="Hernandez J."/>
            <person name="Hines S."/>
            <person name="Holder M."/>
            <person name="Hume J."/>
            <person name="Jhangiani S.N."/>
            <person name="Joshi V."/>
            <person name="Khan Z.M."/>
            <person name="Jackson L."/>
            <person name="Kovar C."/>
            <person name="Kowis A."/>
            <person name="Lee S."/>
            <person name="Lewis L.R."/>
            <person name="Margolis J."/>
            <person name="Morgan M."/>
            <person name="Nazareth L.V."/>
            <person name="Nguyen N."/>
            <person name="Okwuonu G."/>
            <person name="Parker D."/>
            <person name="Richards S."/>
            <person name="Ruiz S.J."/>
            <person name="Santibanez J."/>
            <person name="Savard J."/>
            <person name="Scherer S.E."/>
            <person name="Schneider B."/>
            <person name="Sodergren E."/>
            <person name="Tautz D."/>
            <person name="Vattahil S."/>
            <person name="Villasana D."/>
            <person name="White C.S."/>
            <person name="Wright R."/>
            <person name="Park Y."/>
            <person name="Beeman R.W."/>
            <person name="Lord J."/>
            <person name="Oppert B."/>
            <person name="Lorenzen M."/>
            <person name="Brown S."/>
            <person name="Wang L."/>
            <person name="Savard J."/>
            <person name="Tautz D."/>
            <person name="Richards S."/>
            <person name="Weinstock G."/>
            <person name="Gibbs R.A."/>
            <person name="Liu Y."/>
            <person name="Worley K."/>
            <person name="Weinstock G."/>
            <person name="Elsik C.G."/>
            <person name="Reese J.T."/>
            <person name="Elhaik E."/>
            <person name="Landan G."/>
            <person name="Graur D."/>
            <person name="Arensburger P."/>
            <person name="Atkinson P."/>
            <person name="Beeman R.W."/>
            <person name="Beidler J."/>
            <person name="Brown S.J."/>
            <person name="Demuth J.P."/>
            <person name="Drury D.W."/>
            <person name="Du Y.Z."/>
            <person name="Fujiwara H."/>
            <person name="Lorenzen M."/>
            <person name="Maselli V."/>
            <person name="Osanai M."/>
            <person name="Park Y."/>
            <person name="Robertson H.M."/>
            <person name="Tu Z."/>
            <person name="Wang J.J."/>
            <person name="Wang S."/>
            <person name="Richards S."/>
            <person name="Song H."/>
            <person name="Zhang L."/>
            <person name="Sodergren E."/>
            <person name="Werner D."/>
            <person name="Stanke M."/>
            <person name="Morgenstern B."/>
            <person name="Solovyev V."/>
            <person name="Kosarev P."/>
            <person name="Brown G."/>
            <person name="Chen H.C."/>
            <person name="Ermolaeva O."/>
            <person name="Hlavina W."/>
            <person name="Kapustin Y."/>
            <person name="Kiryutin B."/>
            <person name="Kitts P."/>
            <person name="Maglott D."/>
            <person name="Pruitt K."/>
            <person name="Sapojnikov V."/>
            <person name="Souvorov A."/>
            <person name="Mackey A.J."/>
            <person name="Waterhouse R.M."/>
            <person name="Wyder S."/>
            <person name="Zdobnov E.M."/>
            <person name="Zdobnov E.M."/>
            <person name="Wyder S."/>
            <person name="Kriventseva E.V."/>
            <person name="Kadowaki T."/>
            <person name="Bork P."/>
            <person name="Aranda M."/>
            <person name="Bao R."/>
            <person name="Beermann A."/>
            <person name="Berns N."/>
            <person name="Bolognesi R."/>
            <person name="Bonneton F."/>
            <person name="Bopp D."/>
            <person name="Brown S.J."/>
            <person name="Bucher G."/>
            <person name="Butts T."/>
            <person name="Chaumot A."/>
            <person name="Denell R.E."/>
            <person name="Ferrier D.E."/>
            <person name="Friedrich M."/>
            <person name="Gordon C.M."/>
            <person name="Jindra M."/>
            <person name="Klingler M."/>
            <person name="Lan Q."/>
            <person name="Lattorff H.M."/>
            <person name="Laudet V."/>
            <person name="von Levetsow C."/>
            <person name="Liu Z."/>
            <person name="Lutz R."/>
            <person name="Lynch J.A."/>
            <person name="da Fonseca R.N."/>
            <person name="Posnien N."/>
            <person name="Reuter R."/>
            <person name="Roth S."/>
            <person name="Savard J."/>
            <person name="Schinko J.B."/>
            <person name="Schmitt C."/>
            <person name="Schoppmeier M."/>
            <person name="Schroder R."/>
            <person name="Shippy T.D."/>
            <person name="Simonnet F."/>
            <person name="Marques-Souza H."/>
            <person name="Tautz D."/>
            <person name="Tomoyasu Y."/>
            <person name="Trauner J."/>
            <person name="Van der Zee M."/>
            <person name="Vervoort M."/>
            <person name="Wittkopp N."/>
            <person name="Wimmer E.A."/>
            <person name="Yang X."/>
            <person name="Jones A.K."/>
            <person name="Sattelle D.B."/>
            <person name="Ebert P.R."/>
            <person name="Nelson D."/>
            <person name="Scott J.G."/>
            <person name="Beeman R.W."/>
            <person name="Muthukrishnan S."/>
            <person name="Kramer K.J."/>
            <person name="Arakane Y."/>
            <person name="Beeman R.W."/>
            <person name="Zhu Q."/>
            <person name="Hogenkamp D."/>
            <person name="Dixit R."/>
            <person name="Oppert B."/>
            <person name="Jiang H."/>
            <person name="Zou Z."/>
            <person name="Marshall J."/>
            <person name="Elpidina E."/>
            <person name="Vinokurov K."/>
            <person name="Oppert C."/>
            <person name="Zou Z."/>
            <person name="Evans J."/>
            <person name="Lu Z."/>
            <person name="Zhao P."/>
            <person name="Sumathipala N."/>
            <person name="Altincicek B."/>
            <person name="Vilcinskas A."/>
            <person name="Williams M."/>
            <person name="Hultmark D."/>
            <person name="Hetru C."/>
            <person name="Jiang H."/>
            <person name="Grimmelikhuijzen C.J."/>
            <person name="Hauser F."/>
            <person name="Cazzamali G."/>
            <person name="Williamson M."/>
            <person name="Park Y."/>
            <person name="Li B."/>
            <person name="Tanaka Y."/>
            <person name="Predel R."/>
            <person name="Neupert S."/>
            <person name="Schachtner J."/>
            <person name="Verleyen P."/>
            <person name="Raible F."/>
            <person name="Bork P."/>
            <person name="Friedrich M."/>
            <person name="Walden K.K."/>
            <person name="Robertson H.M."/>
            <person name="Angeli S."/>
            <person name="Foret S."/>
            <person name="Bucher G."/>
            <person name="Schuetz S."/>
            <person name="Maleszka R."/>
            <person name="Wimmer E.A."/>
            <person name="Beeman R.W."/>
            <person name="Lorenzen M."/>
            <person name="Tomoyasu Y."/>
            <person name="Miller S.C."/>
            <person name="Grossmann D."/>
            <person name="Bucher G."/>
        </authorList>
    </citation>
    <scope>NUCLEOTIDE SEQUENCE [LARGE SCALE GENOMIC DNA]</scope>
    <source>
        <strain evidence="10 11">Georgia GA2</strain>
    </source>
</reference>